<reference evidence="3" key="1">
    <citation type="submission" date="2018-06" db="EMBL/GenBank/DDBJ databases">
        <authorList>
            <person name="Zhirakovskaya E."/>
        </authorList>
    </citation>
    <scope>NUCLEOTIDE SEQUENCE</scope>
</reference>
<dbReference type="InterPro" id="IPR055346">
    <property type="entry name" value="Fe-S_cluster_assembly_SufBD"/>
</dbReference>
<evidence type="ECO:0000259" key="1">
    <source>
        <dbReference type="Pfam" id="PF01458"/>
    </source>
</evidence>
<dbReference type="Pfam" id="PF01458">
    <property type="entry name" value="SUFBD_core"/>
    <property type="match status" value="1"/>
</dbReference>
<dbReference type="InterPro" id="IPR045595">
    <property type="entry name" value="SufBD_N"/>
</dbReference>
<feature type="domain" description="SUF system FeS cluster assembly SufBD N-terminal" evidence="2">
    <location>
        <begin position="39"/>
        <end position="177"/>
    </location>
</feature>
<dbReference type="InterPro" id="IPR037284">
    <property type="entry name" value="SUF_FeS_clus_asmbl_SufBD_sf"/>
</dbReference>
<dbReference type="PANTHER" id="PTHR43575:SF1">
    <property type="entry name" value="PROTEIN ABCI7, CHLOROPLASTIC"/>
    <property type="match status" value="1"/>
</dbReference>
<dbReference type="AlphaFoldDB" id="A0A3B1C572"/>
<accession>A0A3B1C572</accession>
<protein>
    <submittedName>
        <fullName evidence="3">Iron-sulfur cluster assembly protein SufD</fullName>
    </submittedName>
</protein>
<sequence>MTTPVAPTLKKGHESDVLDSYKKFLHTEKSNHDLLFLNEVGIKKFESLKFPRRKHEMFTFVNTTELVSSGLDSYDHRSNDSYTTLIRPHIYPGCGRSLITLVNGVYNESLSDISALDGAVKIKPLDKAVADPEIRQYLVDAVEKENDVFAAVNSAFAAQGILIEIEPFAKLPTPLQILNFSTGLKSVSAMTTPLTFVKAGAGSDAKILLKYAGARCSGFINSVHHFKLEDGAFLKYVQVNDDNHDVWNFAKNRVTLGAGAKFSATDISTGARLYRSHYEARMQGEGAEFYLNSGAVLSGSDQSHVYAQVHHESPNCVSDQIFRNVVLDNSRSSVDTTVIVHRGAQLTKSDQMIKNMVLTDHGHADSKPNLMIYADDVKCAHGATTGKIDEEQLFYMRARGLSEKEARLKLIAGFIEGVFRDVEDFTGIDDIQRSLFSKLELPYDKAG</sequence>
<name>A0A3B1C572_9ZZZZ</name>
<dbReference type="GO" id="GO:0016226">
    <property type="term" value="P:iron-sulfur cluster assembly"/>
    <property type="evidence" value="ECO:0007669"/>
    <property type="project" value="InterPro"/>
</dbReference>
<dbReference type="PANTHER" id="PTHR43575">
    <property type="entry name" value="PROTEIN ABCI7, CHLOROPLASTIC"/>
    <property type="match status" value="1"/>
</dbReference>
<organism evidence="3">
    <name type="scientific">hydrothermal vent metagenome</name>
    <dbReference type="NCBI Taxonomy" id="652676"/>
    <lineage>
        <taxon>unclassified sequences</taxon>
        <taxon>metagenomes</taxon>
        <taxon>ecological metagenomes</taxon>
    </lineage>
</organism>
<dbReference type="Pfam" id="PF19295">
    <property type="entry name" value="SufBD_N"/>
    <property type="match status" value="1"/>
</dbReference>
<dbReference type="EMBL" id="UOGA01000111">
    <property type="protein sequence ID" value="VAX18020.1"/>
    <property type="molecule type" value="Genomic_DNA"/>
</dbReference>
<evidence type="ECO:0000259" key="2">
    <source>
        <dbReference type="Pfam" id="PF19295"/>
    </source>
</evidence>
<proteinExistence type="predicted"/>
<feature type="domain" description="SUF system FeS cluster assembly SufBD core" evidence="1">
    <location>
        <begin position="189"/>
        <end position="414"/>
    </location>
</feature>
<dbReference type="SUPFAM" id="SSF101960">
    <property type="entry name" value="Stabilizer of iron transporter SufD"/>
    <property type="match status" value="1"/>
</dbReference>
<gene>
    <name evidence="3" type="ORF">MNBD_NITROSPINAE04-1392</name>
</gene>
<evidence type="ECO:0000313" key="3">
    <source>
        <dbReference type="EMBL" id="VAX18020.1"/>
    </source>
</evidence>
<dbReference type="InterPro" id="IPR000825">
    <property type="entry name" value="SUF_FeS_clus_asmbl_SufBD_core"/>
</dbReference>